<sequence length="289" mass="32561">MHLHILPEYHFGDIQLVYDVPTTVPLDTLFEFGNNNRFVLNYLKTFEMKQQAMKSMNSSDTSNLFISELQGVALATSFCDTWPAAHRLSVQCTQPTIVLEAFCHWLYRSNDPADSEGNQISNICKQSNNNDNAFTAEMQQIVKFWMEVLSEKNKFHQWCQTHYTDLIRNIELLFAYAKKSGNLTTATLNNVDVLASLEKVLCANGKLQLSNIVQKTTAQATAGGSSSNSIFQTTEEPIRCAICREEKVESAFVPCGHCICKNCATNPKLGKRCPICRGKIRGQMRIFLP</sequence>
<dbReference type="SUPFAM" id="SSF57850">
    <property type="entry name" value="RING/U-box"/>
    <property type="match status" value="1"/>
</dbReference>
<keyword evidence="3" id="KW-0862">Zinc</keyword>
<proteinExistence type="predicted"/>
<dbReference type="Proteomes" id="UP000887572">
    <property type="component" value="Unplaced"/>
</dbReference>
<dbReference type="InterPro" id="IPR013083">
    <property type="entry name" value="Znf_RING/FYVE/PHD"/>
</dbReference>
<dbReference type="PROSITE" id="PS00518">
    <property type="entry name" value="ZF_RING_1"/>
    <property type="match status" value="1"/>
</dbReference>
<dbReference type="AlphaFoldDB" id="A0A914HES9"/>
<evidence type="ECO:0000256" key="4">
    <source>
        <dbReference type="PROSITE-ProRule" id="PRU00175"/>
    </source>
</evidence>
<evidence type="ECO:0000256" key="5">
    <source>
        <dbReference type="PROSITE-ProRule" id="PRU00464"/>
    </source>
</evidence>
<feature type="domain" description="HIT" evidence="7">
    <location>
        <begin position="1"/>
        <end position="16"/>
    </location>
</feature>
<dbReference type="WBParaSite" id="Gr19_v10_g16851.t1">
    <property type="protein sequence ID" value="Gr19_v10_g16851.t1"/>
    <property type="gene ID" value="Gr19_v10_g16851"/>
</dbReference>
<reference evidence="9" key="1">
    <citation type="submission" date="2022-11" db="UniProtKB">
        <authorList>
            <consortium name="WormBaseParasite"/>
        </authorList>
    </citation>
    <scope>IDENTIFICATION</scope>
</reference>
<feature type="domain" description="RING-type" evidence="6">
    <location>
        <begin position="240"/>
        <end position="277"/>
    </location>
</feature>
<dbReference type="Gene3D" id="3.30.40.10">
    <property type="entry name" value="Zinc/RING finger domain, C3HC4 (zinc finger)"/>
    <property type="match status" value="1"/>
</dbReference>
<dbReference type="InterPro" id="IPR011146">
    <property type="entry name" value="HIT-like"/>
</dbReference>
<accession>A0A914HES9</accession>
<evidence type="ECO:0000259" key="7">
    <source>
        <dbReference type="PROSITE" id="PS51084"/>
    </source>
</evidence>
<dbReference type="SMART" id="SM00184">
    <property type="entry name" value="RING"/>
    <property type="match status" value="1"/>
</dbReference>
<keyword evidence="8" id="KW-1185">Reference proteome</keyword>
<dbReference type="Pfam" id="PF13920">
    <property type="entry name" value="zf-C3HC4_3"/>
    <property type="match status" value="1"/>
</dbReference>
<dbReference type="PROSITE" id="PS51084">
    <property type="entry name" value="HIT_2"/>
    <property type="match status" value="1"/>
</dbReference>
<evidence type="ECO:0000256" key="3">
    <source>
        <dbReference type="ARBA" id="ARBA00022833"/>
    </source>
</evidence>
<dbReference type="PROSITE" id="PS50089">
    <property type="entry name" value="ZF_RING_2"/>
    <property type="match status" value="1"/>
</dbReference>
<comment type="caution">
    <text evidence="5">Lacks conserved residue(s) required for the propagation of feature annotation.</text>
</comment>
<protein>
    <submittedName>
        <fullName evidence="9">RING-type domain-containing protein</fullName>
    </submittedName>
</protein>
<keyword evidence="1" id="KW-0479">Metal-binding</keyword>
<evidence type="ECO:0000259" key="6">
    <source>
        <dbReference type="PROSITE" id="PS50089"/>
    </source>
</evidence>
<evidence type="ECO:0000313" key="8">
    <source>
        <dbReference type="Proteomes" id="UP000887572"/>
    </source>
</evidence>
<evidence type="ECO:0000313" key="9">
    <source>
        <dbReference type="WBParaSite" id="Gr19_v10_g16851.t1"/>
    </source>
</evidence>
<dbReference type="GO" id="GO:0008270">
    <property type="term" value="F:zinc ion binding"/>
    <property type="evidence" value="ECO:0007669"/>
    <property type="project" value="UniProtKB-KW"/>
</dbReference>
<dbReference type="GO" id="GO:0003824">
    <property type="term" value="F:catalytic activity"/>
    <property type="evidence" value="ECO:0007669"/>
    <property type="project" value="InterPro"/>
</dbReference>
<dbReference type="InterPro" id="IPR001841">
    <property type="entry name" value="Znf_RING"/>
</dbReference>
<organism evidence="8 9">
    <name type="scientific">Globodera rostochiensis</name>
    <name type="common">Golden nematode worm</name>
    <name type="synonym">Heterodera rostochiensis</name>
    <dbReference type="NCBI Taxonomy" id="31243"/>
    <lineage>
        <taxon>Eukaryota</taxon>
        <taxon>Metazoa</taxon>
        <taxon>Ecdysozoa</taxon>
        <taxon>Nematoda</taxon>
        <taxon>Chromadorea</taxon>
        <taxon>Rhabditida</taxon>
        <taxon>Tylenchina</taxon>
        <taxon>Tylenchomorpha</taxon>
        <taxon>Tylenchoidea</taxon>
        <taxon>Heteroderidae</taxon>
        <taxon>Heteroderinae</taxon>
        <taxon>Globodera</taxon>
    </lineage>
</organism>
<evidence type="ECO:0000256" key="1">
    <source>
        <dbReference type="ARBA" id="ARBA00022723"/>
    </source>
</evidence>
<dbReference type="InterPro" id="IPR017907">
    <property type="entry name" value="Znf_RING_CS"/>
</dbReference>
<keyword evidence="2 4" id="KW-0863">Zinc-finger</keyword>
<name>A0A914HES9_GLORO</name>
<evidence type="ECO:0000256" key="2">
    <source>
        <dbReference type="ARBA" id="ARBA00022771"/>
    </source>
</evidence>